<evidence type="ECO:0000313" key="2">
    <source>
        <dbReference type="Proteomes" id="UP001183388"/>
    </source>
</evidence>
<name>A0ABU2L699_9ACTN</name>
<reference evidence="2" key="1">
    <citation type="submission" date="2023-07" db="EMBL/GenBank/DDBJ databases">
        <title>30 novel species of actinomycetes from the DSMZ collection.</title>
        <authorList>
            <person name="Nouioui I."/>
        </authorList>
    </citation>
    <scope>NUCLEOTIDE SEQUENCE [LARGE SCALE GENOMIC DNA]</scope>
    <source>
        <strain evidence="2">DSM 44917</strain>
    </source>
</reference>
<keyword evidence="2" id="KW-1185">Reference proteome</keyword>
<comment type="caution">
    <text evidence="1">The sequence shown here is derived from an EMBL/GenBank/DDBJ whole genome shotgun (WGS) entry which is preliminary data.</text>
</comment>
<accession>A0ABU2L699</accession>
<dbReference type="SUPFAM" id="SSF46565">
    <property type="entry name" value="Chaperone J-domain"/>
    <property type="match status" value="1"/>
</dbReference>
<dbReference type="Proteomes" id="UP001183388">
    <property type="component" value="Unassembled WGS sequence"/>
</dbReference>
<proteinExistence type="predicted"/>
<organism evidence="1 2">
    <name type="scientific">Streptomyces boetiae</name>
    <dbReference type="NCBI Taxonomy" id="3075541"/>
    <lineage>
        <taxon>Bacteria</taxon>
        <taxon>Bacillati</taxon>
        <taxon>Actinomycetota</taxon>
        <taxon>Actinomycetes</taxon>
        <taxon>Kitasatosporales</taxon>
        <taxon>Streptomycetaceae</taxon>
        <taxon>Streptomyces</taxon>
    </lineage>
</organism>
<evidence type="ECO:0008006" key="3">
    <source>
        <dbReference type="Google" id="ProtNLM"/>
    </source>
</evidence>
<evidence type="ECO:0000313" key="1">
    <source>
        <dbReference type="EMBL" id="MDT0307090.1"/>
    </source>
</evidence>
<dbReference type="RefSeq" id="WP_311630029.1">
    <property type="nucleotide sequence ID" value="NZ_JAVREN010000009.1"/>
</dbReference>
<protein>
    <recommendedName>
        <fullName evidence="3">J domain-containing protein</fullName>
    </recommendedName>
</protein>
<dbReference type="InterPro" id="IPR036869">
    <property type="entry name" value="J_dom_sf"/>
</dbReference>
<dbReference type="EMBL" id="JAVREN010000009">
    <property type="protein sequence ID" value="MDT0307090.1"/>
    <property type="molecule type" value="Genomic_DNA"/>
</dbReference>
<gene>
    <name evidence="1" type="ORF">RM780_08955</name>
</gene>
<sequence length="279" mass="30416">MTETTDDDRARDATRRLEQAVRAAETALIEFEIAVETFRIEVENFSRLHEQRLGPLYARLEELDARVAEAVAARTGDPADVARAAEARAAIAPMPRVSELFHGWLDSEGHSPEGYAMLTGQAVQPPPRVRPGEEARAVYRELVRTCHPDLAADPAERDRRDAFLVRVNQAYAHGDAEALRALAEEWERTGGHPPEPPDELTRGEELAARLEWLARRKELLADAAAALEGSAIGSMLRMAGEDPDAMLTEIALGLRERIAAREAELAALLGGGGAAPGPR</sequence>